<feature type="coiled-coil region" evidence="1">
    <location>
        <begin position="45"/>
        <end position="107"/>
    </location>
</feature>
<dbReference type="InterPro" id="IPR016866">
    <property type="entry name" value="UCP028069"/>
</dbReference>
<evidence type="ECO:0000313" key="2">
    <source>
        <dbReference type="EMBL" id="GAA5484233.1"/>
    </source>
</evidence>
<protein>
    <recommendedName>
        <fullName evidence="4">DUF3450 family protein</fullName>
    </recommendedName>
</protein>
<evidence type="ECO:0000313" key="3">
    <source>
        <dbReference type="Proteomes" id="UP001476282"/>
    </source>
</evidence>
<proteinExistence type="predicted"/>
<keyword evidence="1" id="KW-0175">Coiled coil</keyword>
<name>A0ABP9UWI8_9BACT</name>
<dbReference type="Pfam" id="PF11932">
    <property type="entry name" value="DUF3450"/>
    <property type="match status" value="1"/>
</dbReference>
<gene>
    <name evidence="2" type="ORF">Hsar01_03474</name>
</gene>
<sequence length="278" mass="31013">MGKAANGRFDSPALHRAMRVPILFTVLVSLLAARVYSQEAEVSPTEELKESVRKWIETMREIQTEETSWERDKELLEGQRESLDSEISDLEARLKSAREEKATADQESVEEVAKRDALVKADEELAGKVRELESALVGQLPGFPPPLAEDPRVAELIEQVRKDAALTGEEAQKGQTKRLNNVLNLLTEAEKWQQAVHLREELHSTDDGRKFNMQVVYFGLGCAYAVNEAGDYALVGTPGEAGWHFDPHNELAPKIQEMVDVLNGDAEAKFVTLPIQLP</sequence>
<evidence type="ECO:0008006" key="4">
    <source>
        <dbReference type="Google" id="ProtNLM"/>
    </source>
</evidence>
<reference evidence="2 3" key="1">
    <citation type="submission" date="2024-02" db="EMBL/GenBank/DDBJ databases">
        <title>Haloferula sargassicola NBRC 104335.</title>
        <authorList>
            <person name="Ichikawa N."/>
            <person name="Katano-Makiyama Y."/>
            <person name="Hidaka K."/>
        </authorList>
    </citation>
    <scope>NUCLEOTIDE SEQUENCE [LARGE SCALE GENOMIC DNA]</scope>
    <source>
        <strain evidence="2 3">NBRC 104335</strain>
    </source>
</reference>
<dbReference type="Proteomes" id="UP001476282">
    <property type="component" value="Unassembled WGS sequence"/>
</dbReference>
<organism evidence="2 3">
    <name type="scientific">Haloferula sargassicola</name>
    <dbReference type="NCBI Taxonomy" id="490096"/>
    <lineage>
        <taxon>Bacteria</taxon>
        <taxon>Pseudomonadati</taxon>
        <taxon>Verrucomicrobiota</taxon>
        <taxon>Verrucomicrobiia</taxon>
        <taxon>Verrucomicrobiales</taxon>
        <taxon>Verrucomicrobiaceae</taxon>
        <taxon>Haloferula</taxon>
    </lineage>
</organism>
<evidence type="ECO:0000256" key="1">
    <source>
        <dbReference type="SAM" id="Coils"/>
    </source>
</evidence>
<keyword evidence="3" id="KW-1185">Reference proteome</keyword>
<comment type="caution">
    <text evidence="2">The sequence shown here is derived from an EMBL/GenBank/DDBJ whole genome shotgun (WGS) entry which is preliminary data.</text>
</comment>
<dbReference type="EMBL" id="BAABRI010000022">
    <property type="protein sequence ID" value="GAA5484233.1"/>
    <property type="molecule type" value="Genomic_DNA"/>
</dbReference>
<accession>A0ABP9UWI8</accession>